<keyword evidence="2" id="KW-1185">Reference proteome</keyword>
<reference evidence="1 2" key="1">
    <citation type="submission" date="2019-03" db="EMBL/GenBank/DDBJ databases">
        <authorList>
            <consortium name="Pathogen Informatics"/>
        </authorList>
    </citation>
    <scope>NUCLEOTIDE SEQUENCE [LARGE SCALE GENOMIC DNA]</scope>
    <source>
        <strain evidence="1 2">NCTC12993</strain>
    </source>
</reference>
<organism evidence="1 2">
    <name type="scientific">Kluyvera cryocrescens</name>
    <name type="common">Kluyvera citrophila</name>
    <dbReference type="NCBI Taxonomy" id="580"/>
    <lineage>
        <taxon>Bacteria</taxon>
        <taxon>Pseudomonadati</taxon>
        <taxon>Pseudomonadota</taxon>
        <taxon>Gammaproteobacteria</taxon>
        <taxon>Enterobacterales</taxon>
        <taxon>Enterobacteriaceae</taxon>
        <taxon>Kluyvera</taxon>
    </lineage>
</organism>
<evidence type="ECO:0000313" key="2">
    <source>
        <dbReference type="Proteomes" id="UP000401081"/>
    </source>
</evidence>
<accession>A0A485AHP6</accession>
<dbReference type="Proteomes" id="UP000401081">
    <property type="component" value="Unassembled WGS sequence"/>
</dbReference>
<protein>
    <submittedName>
        <fullName evidence="1">Uncharacterized protein</fullName>
    </submittedName>
</protein>
<name>A0A485AHP6_KLUCR</name>
<gene>
    <name evidence="1" type="ORF">NCTC12993_00352</name>
</gene>
<dbReference type="EMBL" id="CAADJD010000005">
    <property type="protein sequence ID" value="VFS56159.1"/>
    <property type="molecule type" value="Genomic_DNA"/>
</dbReference>
<evidence type="ECO:0000313" key="1">
    <source>
        <dbReference type="EMBL" id="VFS56159.1"/>
    </source>
</evidence>
<sequence>MLTFIGVVVVAVIAFKYLCFFLVHPNLPSNVLPVNIWRTLRVLTIK</sequence>
<dbReference type="AlphaFoldDB" id="A0A485AHP6"/>
<proteinExistence type="predicted"/>